<evidence type="ECO:0008006" key="5">
    <source>
        <dbReference type="Google" id="ProtNLM"/>
    </source>
</evidence>
<evidence type="ECO:0000313" key="1">
    <source>
        <dbReference type="EMBL" id="ANU38535.1"/>
    </source>
</evidence>
<reference evidence="1 3" key="1">
    <citation type="submission" date="2016-07" db="EMBL/GenBank/DDBJ databases">
        <title>Genome sequencing of Vibrio scophthalmi strain VS-05, an isolated from Paralichthys olivaceus.</title>
        <authorList>
            <person name="Han H.-J."/>
        </authorList>
    </citation>
    <scope>NUCLEOTIDE SEQUENCE [LARGE SCALE GENOMIC DNA]</scope>
    <source>
        <strain evidence="1 3">VS-05</strain>
    </source>
</reference>
<evidence type="ECO:0000313" key="2">
    <source>
        <dbReference type="EMBL" id="ODS04868.1"/>
    </source>
</evidence>
<evidence type="ECO:0000313" key="4">
    <source>
        <dbReference type="Proteomes" id="UP000095131"/>
    </source>
</evidence>
<proteinExistence type="predicted"/>
<sequence length="68" mass="7400">MKENKASTLDHQCCPLCGSDEYLMSGSGSLLCAECGSFFENVHQVISSETLHVKSAVPIYFSHSSLMN</sequence>
<dbReference type="OrthoDB" id="5890812at2"/>
<reference evidence="2 4" key="2">
    <citation type="submission" date="2016-08" db="EMBL/GenBank/DDBJ databases">
        <title>Genome sequencing of Vibrio scophthalmi strain FP3289, an isolated from Paralichthys olivaceus.</title>
        <authorList>
            <person name="Han H.-J."/>
        </authorList>
    </citation>
    <scope>NUCLEOTIDE SEQUENCE [LARGE SCALE GENOMIC DNA]</scope>
    <source>
        <strain evidence="2 4">FP3289</strain>
    </source>
</reference>
<name>A0A1B1NUS4_9VIBR</name>
<dbReference type="Proteomes" id="UP000095131">
    <property type="component" value="Unassembled WGS sequence"/>
</dbReference>
<dbReference type="KEGG" id="vsc:VSVS12_03769"/>
<dbReference type="AlphaFoldDB" id="A0A1B1NUS4"/>
<dbReference type="RefSeq" id="WP_005598188.1">
    <property type="nucleotide sequence ID" value="NZ_CP016308.1"/>
</dbReference>
<dbReference type="EMBL" id="MDCJ01000007">
    <property type="protein sequence ID" value="ODS04868.1"/>
    <property type="molecule type" value="Genomic_DNA"/>
</dbReference>
<keyword evidence="3" id="KW-1185">Reference proteome</keyword>
<dbReference type="EMBL" id="CP016415">
    <property type="protein sequence ID" value="ANU38535.1"/>
    <property type="molecule type" value="Genomic_DNA"/>
</dbReference>
<protein>
    <recommendedName>
        <fullName evidence="5">TFIIB-type domain-containing protein</fullName>
    </recommendedName>
</protein>
<dbReference type="GeneID" id="96874929"/>
<accession>A0A1B1NUS4</accession>
<organism evidence="2 4">
    <name type="scientific">Vibrio scophthalmi</name>
    <dbReference type="NCBI Taxonomy" id="45658"/>
    <lineage>
        <taxon>Bacteria</taxon>
        <taxon>Pseudomonadati</taxon>
        <taxon>Pseudomonadota</taxon>
        <taxon>Gammaproteobacteria</taxon>
        <taxon>Vibrionales</taxon>
        <taxon>Vibrionaceae</taxon>
        <taxon>Vibrio</taxon>
    </lineage>
</organism>
<dbReference type="Proteomes" id="UP000092528">
    <property type="component" value="Chromosome 2"/>
</dbReference>
<dbReference type="SUPFAM" id="SSF57783">
    <property type="entry name" value="Zinc beta-ribbon"/>
    <property type="match status" value="1"/>
</dbReference>
<gene>
    <name evidence="2" type="ORF">VSF3289_04007</name>
    <name evidence="1" type="ORF">VSVS05_03497</name>
</gene>
<evidence type="ECO:0000313" key="3">
    <source>
        <dbReference type="Proteomes" id="UP000092528"/>
    </source>
</evidence>